<dbReference type="InterPro" id="IPR011050">
    <property type="entry name" value="Pectin_lyase_fold/virulence"/>
</dbReference>
<dbReference type="InterPro" id="IPR012334">
    <property type="entry name" value="Pectin_lyas_fold"/>
</dbReference>
<feature type="signal peptide" evidence="1">
    <location>
        <begin position="1"/>
        <end position="24"/>
    </location>
</feature>
<protein>
    <submittedName>
        <fullName evidence="3">PDZ domain-containing protein</fullName>
    </submittedName>
</protein>
<feature type="domain" description="PDZ" evidence="2">
    <location>
        <begin position="694"/>
        <end position="776"/>
    </location>
</feature>
<dbReference type="PANTHER" id="PTHR36453">
    <property type="entry name" value="SECRETED PROTEIN-RELATED"/>
    <property type="match status" value="1"/>
</dbReference>
<organism evidence="3 4">
    <name type="scientific">Pedobacter panaciterrae</name>
    <dbReference type="NCBI Taxonomy" id="363849"/>
    <lineage>
        <taxon>Bacteria</taxon>
        <taxon>Pseudomonadati</taxon>
        <taxon>Bacteroidota</taxon>
        <taxon>Sphingobacteriia</taxon>
        <taxon>Sphingobacteriales</taxon>
        <taxon>Sphingobacteriaceae</taxon>
        <taxon>Pedobacter</taxon>
    </lineage>
</organism>
<dbReference type="RefSeq" id="WP_288883118.1">
    <property type="nucleotide sequence ID" value="NZ_CBFGNQ010000012.1"/>
</dbReference>
<evidence type="ECO:0000256" key="1">
    <source>
        <dbReference type="SAM" id="SignalP"/>
    </source>
</evidence>
<dbReference type="Gene3D" id="2.30.42.10">
    <property type="match status" value="1"/>
</dbReference>
<sequence length="788" mass="88125">MRKLMKSLSTFLFALLLIAGHAFGKDIYVSPKGSDKNSGSIEKPFASIKKAQLTARNIPGKVIIYLRSGTYYLSETVVFSLEDSRKANAGLTIKPYANEKVTISGGTPLTLKWESYKGNIMKAKVSEEHVFDQLFINRHQQRMARYPNYNPAVRFYGGSSADALSPQRIASWKNPAGGFIHALHKAEWGGYQYQITGKDVDGKLKMEGGYQNNRQMGMHDKYRFVENIFEELDTVGEWYYNKDEKLLYYYPESSANLTTAKVEIPRLKHLFEFKGSEEIPVTNISIEGLELTHTLRTFMETKEPLLRSDWTIYRGGAVLMEGAKSCQIRSCFFNHVGGNAVFLSNYNRDNKISGCHIAYAGASGVCFVGDPKAVRSPSFEYAQFVPVNEIDTVRGPKTNNYPANCTVENTLMYGLGQVEKQVAGVQISMSMSITATHNTIYDVPRAGINISEGTWGGHEISFNDVFNTVLESGDHGAFNSWGRDRYWNANVPVMNKIAKDNPALITADVINTITLHDNRFHCEHGWDIDLDDGSSNYHIYNNVCLNGGLKLREGFYRTVENNIVLNNSFHPHVWFENSGDVFKHNIITRNYYPIGINFWGKEIDYNFFADKASLEKSQKAGTDQHSTFGNPEFLNPAIGDYSVKSTSKALTVGFKSFPTDQFGVTSPALRKLAKKAPIPVLKGIEGVTTSESTEWFGLQIKNLETLGERSATGMPEEIGVLVLSVHANSPFAGVLKANDVILSFKQKTTYKVADLVALQQQNKSDKTVEISIFRSQNTQKITLDKPLK</sequence>
<feature type="chain" id="PRO_5047024503" evidence="1">
    <location>
        <begin position="25"/>
        <end position="788"/>
    </location>
</feature>
<keyword evidence="4" id="KW-1185">Reference proteome</keyword>
<accession>A0ABU8NTM0</accession>
<dbReference type="InterPro" id="IPR001478">
    <property type="entry name" value="PDZ"/>
</dbReference>
<keyword evidence="1" id="KW-0732">Signal</keyword>
<dbReference type="Pfam" id="PF13180">
    <property type="entry name" value="PDZ_2"/>
    <property type="match status" value="1"/>
</dbReference>
<dbReference type="Gene3D" id="2.160.20.10">
    <property type="entry name" value="Single-stranded right-handed beta-helix, Pectin lyase-like"/>
    <property type="match status" value="2"/>
</dbReference>
<comment type="caution">
    <text evidence="3">The sequence shown here is derived from an EMBL/GenBank/DDBJ whole genome shotgun (WGS) entry which is preliminary data.</text>
</comment>
<dbReference type="InterPro" id="IPR036034">
    <property type="entry name" value="PDZ_sf"/>
</dbReference>
<dbReference type="EMBL" id="JBBEUB010000014">
    <property type="protein sequence ID" value="MEJ2905615.1"/>
    <property type="molecule type" value="Genomic_DNA"/>
</dbReference>
<dbReference type="PANTHER" id="PTHR36453:SF1">
    <property type="entry name" value="RIGHT HANDED BETA HELIX DOMAIN-CONTAINING PROTEIN"/>
    <property type="match status" value="1"/>
</dbReference>
<gene>
    <name evidence="3" type="ORF">WAE58_24440</name>
</gene>
<dbReference type="SUPFAM" id="SSF50156">
    <property type="entry name" value="PDZ domain-like"/>
    <property type="match status" value="1"/>
</dbReference>
<name>A0ABU8NTM0_9SPHI</name>
<evidence type="ECO:0000313" key="4">
    <source>
        <dbReference type="Proteomes" id="UP001378956"/>
    </source>
</evidence>
<reference evidence="3 4" key="1">
    <citation type="submission" date="2024-03" db="EMBL/GenBank/DDBJ databases">
        <title>Sequence of Lycoming College Course Isolates.</title>
        <authorList>
            <person name="Plotts O."/>
            <person name="Newman J."/>
        </authorList>
    </citation>
    <scope>NUCLEOTIDE SEQUENCE [LARGE SCALE GENOMIC DNA]</scope>
    <source>
        <strain evidence="3 4">CJB-3</strain>
    </source>
</reference>
<proteinExistence type="predicted"/>
<dbReference type="SMART" id="SM00228">
    <property type="entry name" value="PDZ"/>
    <property type="match status" value="1"/>
</dbReference>
<dbReference type="Proteomes" id="UP001378956">
    <property type="component" value="Unassembled WGS sequence"/>
</dbReference>
<evidence type="ECO:0000313" key="3">
    <source>
        <dbReference type="EMBL" id="MEJ2905615.1"/>
    </source>
</evidence>
<evidence type="ECO:0000259" key="2">
    <source>
        <dbReference type="SMART" id="SM00228"/>
    </source>
</evidence>
<dbReference type="SUPFAM" id="SSF51126">
    <property type="entry name" value="Pectin lyase-like"/>
    <property type="match status" value="1"/>
</dbReference>